<dbReference type="InterPro" id="IPR000917">
    <property type="entry name" value="Sulfatase_N"/>
</dbReference>
<keyword evidence="2" id="KW-0378">Hydrolase</keyword>
<evidence type="ECO:0000256" key="1">
    <source>
        <dbReference type="ARBA" id="ARBA00022723"/>
    </source>
</evidence>
<feature type="domain" description="Sulfatase N-terminal" evidence="3">
    <location>
        <begin position="5"/>
        <end position="383"/>
    </location>
</feature>
<dbReference type="EMBL" id="JBHUMM010000007">
    <property type="protein sequence ID" value="MFD2670936.1"/>
    <property type="molecule type" value="Genomic_DNA"/>
</dbReference>
<keyword evidence="1" id="KW-0479">Metal-binding</keyword>
<proteinExistence type="predicted"/>
<accession>A0ABW5R7F5</accession>
<dbReference type="InterPro" id="IPR017850">
    <property type="entry name" value="Alkaline_phosphatase_core_sf"/>
</dbReference>
<evidence type="ECO:0000313" key="5">
    <source>
        <dbReference type="Proteomes" id="UP001597497"/>
    </source>
</evidence>
<keyword evidence="5" id="KW-1185">Reference proteome</keyword>
<dbReference type="Proteomes" id="UP001597497">
    <property type="component" value="Unassembled WGS sequence"/>
</dbReference>
<dbReference type="Gene3D" id="3.40.720.10">
    <property type="entry name" value="Alkaline Phosphatase, subunit A"/>
    <property type="match status" value="1"/>
</dbReference>
<dbReference type="PANTHER" id="PTHR45953:SF1">
    <property type="entry name" value="IDURONATE 2-SULFATASE"/>
    <property type="match status" value="1"/>
</dbReference>
<dbReference type="SUPFAM" id="SSF53649">
    <property type="entry name" value="Alkaline phosphatase-like"/>
    <property type="match status" value="1"/>
</dbReference>
<sequence>MTTHKNVLLILTDQQRKDSMGCYGNPYAHTPHLDRLAAQSVKFERCYVANPICMPNRMSIFTGRYPRSHGMWTNGLLLDRQPATAADWFAQAGYQTASIGKLHFAPYSAKADSGSLESADRWRSFSDDFDWNGPYCGFDHVELTIGHTNPIAHYGRWFRENGGTPEMLSRTPLSGIADTGARGLPEKLHDSTFIADRTIQYLKTQRQEDKPFFLVASFPDPHHPFDPPEETAARYRDKPVKEPVGSKQDLQTRPDHYQMHYEGRWHRKGEIEPDYPDEMTDTQIKERIRNTYAMVELIDQNIGRMLDSLEESGLAEDTVIVFTSDHGELLGDHGLWYKGPFFYEGLMNVPLLVSAKGTLGARVTNHLASSVDIFPTLCELAGISPPDDIDGLSLNRHLIEPDEVVRDRCIIEYRPGFGQTDTDSKAIVTDRWKLVQYGHGACELTDLKLDPEERQNRSCLPENQAVIESLRHQLLCEVILTENKKPEQLSHA</sequence>
<comment type="caution">
    <text evidence="4">The sequence shown here is derived from an EMBL/GenBank/DDBJ whole genome shotgun (WGS) entry which is preliminary data.</text>
</comment>
<dbReference type="PANTHER" id="PTHR45953">
    <property type="entry name" value="IDURONATE 2-SULFATASE"/>
    <property type="match status" value="1"/>
</dbReference>
<protein>
    <submittedName>
        <fullName evidence="4">Sulfatase</fullName>
    </submittedName>
</protein>
<evidence type="ECO:0000313" key="4">
    <source>
        <dbReference type="EMBL" id="MFD2670936.1"/>
    </source>
</evidence>
<name>A0ABW5R7F5_9BACL</name>
<reference evidence="5" key="1">
    <citation type="journal article" date="2019" name="Int. J. Syst. Evol. Microbiol.">
        <title>The Global Catalogue of Microorganisms (GCM) 10K type strain sequencing project: providing services to taxonomists for standard genome sequencing and annotation.</title>
        <authorList>
            <consortium name="The Broad Institute Genomics Platform"/>
            <consortium name="The Broad Institute Genome Sequencing Center for Infectious Disease"/>
            <person name="Wu L."/>
            <person name="Ma J."/>
        </authorList>
    </citation>
    <scope>NUCLEOTIDE SEQUENCE [LARGE SCALE GENOMIC DNA]</scope>
    <source>
        <strain evidence="5">KCTC 33676</strain>
    </source>
</reference>
<gene>
    <name evidence="4" type="ORF">ACFSUC_04850</name>
</gene>
<organism evidence="4 5">
    <name type="scientific">Marinicrinis sediminis</name>
    <dbReference type="NCBI Taxonomy" id="1652465"/>
    <lineage>
        <taxon>Bacteria</taxon>
        <taxon>Bacillati</taxon>
        <taxon>Bacillota</taxon>
        <taxon>Bacilli</taxon>
        <taxon>Bacillales</taxon>
        <taxon>Paenibacillaceae</taxon>
    </lineage>
</organism>
<dbReference type="Pfam" id="PF00884">
    <property type="entry name" value="Sulfatase"/>
    <property type="match status" value="1"/>
</dbReference>
<evidence type="ECO:0000256" key="2">
    <source>
        <dbReference type="ARBA" id="ARBA00022801"/>
    </source>
</evidence>
<evidence type="ECO:0000259" key="3">
    <source>
        <dbReference type="Pfam" id="PF00884"/>
    </source>
</evidence>
<dbReference type="RefSeq" id="WP_379928358.1">
    <property type="nucleotide sequence ID" value="NZ_JBHUMM010000007.1"/>
</dbReference>